<keyword evidence="8" id="KW-1185">Reference proteome</keyword>
<evidence type="ECO:0000256" key="4">
    <source>
        <dbReference type="ARBA" id="ARBA00023136"/>
    </source>
</evidence>
<comment type="caution">
    <text evidence="7">The sequence shown here is derived from an EMBL/GenBank/DDBJ whole genome shotgun (WGS) entry which is preliminary data.</text>
</comment>
<sequence>MRGESSPGVVTTTEWQQWIGPLIRVLAGGVFLYTGWAKIQDIDDTIRSVRNYQLLPEAIVPTVGTALPVVELILGVLLIAGVLTHYVALFTALVSLAFFIGVSAAWARGLQIQCGCFGNSGFTSNPVPGYVRELVLNGTIMAGCVWLFLRGAGRFSLDRTLGLSPATGTL</sequence>
<accession>A0ABP7AQI7</accession>
<evidence type="ECO:0000256" key="2">
    <source>
        <dbReference type="ARBA" id="ARBA00022692"/>
    </source>
</evidence>
<dbReference type="InterPro" id="IPR009908">
    <property type="entry name" value="Methylamine_util_MauE"/>
</dbReference>
<dbReference type="InterPro" id="IPR051907">
    <property type="entry name" value="DoxX-like_oxidoreductase"/>
</dbReference>
<name>A0ABP7AQI7_9ACTN</name>
<keyword evidence="2 5" id="KW-0812">Transmembrane</keyword>
<dbReference type="PANTHER" id="PTHR33452">
    <property type="entry name" value="OXIDOREDUCTASE CATD-RELATED"/>
    <property type="match status" value="1"/>
</dbReference>
<evidence type="ECO:0000256" key="1">
    <source>
        <dbReference type="ARBA" id="ARBA00004141"/>
    </source>
</evidence>
<feature type="transmembrane region" description="Helical" evidence="5">
    <location>
        <begin position="18"/>
        <end position="37"/>
    </location>
</feature>
<proteinExistence type="predicted"/>
<feature type="domain" description="Methylamine utilisation protein MauE" evidence="6">
    <location>
        <begin position="17"/>
        <end position="149"/>
    </location>
</feature>
<organism evidence="7 8">
    <name type="scientific">Kineosporia mesophila</name>
    <dbReference type="NCBI Taxonomy" id="566012"/>
    <lineage>
        <taxon>Bacteria</taxon>
        <taxon>Bacillati</taxon>
        <taxon>Actinomycetota</taxon>
        <taxon>Actinomycetes</taxon>
        <taxon>Kineosporiales</taxon>
        <taxon>Kineosporiaceae</taxon>
        <taxon>Kineosporia</taxon>
    </lineage>
</organism>
<evidence type="ECO:0000259" key="6">
    <source>
        <dbReference type="Pfam" id="PF07291"/>
    </source>
</evidence>
<dbReference type="Pfam" id="PF07291">
    <property type="entry name" value="MauE"/>
    <property type="match status" value="1"/>
</dbReference>
<dbReference type="EMBL" id="BAAAZO010000012">
    <property type="protein sequence ID" value="GAA3637287.1"/>
    <property type="molecule type" value="Genomic_DNA"/>
</dbReference>
<comment type="subcellular location">
    <subcellularLocation>
        <location evidence="1">Membrane</location>
        <topology evidence="1">Multi-pass membrane protein</topology>
    </subcellularLocation>
</comment>
<dbReference type="PANTHER" id="PTHR33452:SF1">
    <property type="entry name" value="INNER MEMBRANE PROTEIN YPHA-RELATED"/>
    <property type="match status" value="1"/>
</dbReference>
<reference evidence="8" key="1">
    <citation type="journal article" date="2019" name="Int. J. Syst. Evol. Microbiol.">
        <title>The Global Catalogue of Microorganisms (GCM) 10K type strain sequencing project: providing services to taxonomists for standard genome sequencing and annotation.</title>
        <authorList>
            <consortium name="The Broad Institute Genomics Platform"/>
            <consortium name="The Broad Institute Genome Sequencing Center for Infectious Disease"/>
            <person name="Wu L."/>
            <person name="Ma J."/>
        </authorList>
    </citation>
    <scope>NUCLEOTIDE SEQUENCE [LARGE SCALE GENOMIC DNA]</scope>
    <source>
        <strain evidence="8">JCM 16902</strain>
    </source>
</reference>
<feature type="transmembrane region" description="Helical" evidence="5">
    <location>
        <begin position="58"/>
        <end position="80"/>
    </location>
</feature>
<evidence type="ECO:0000313" key="7">
    <source>
        <dbReference type="EMBL" id="GAA3637287.1"/>
    </source>
</evidence>
<keyword evidence="3 5" id="KW-1133">Transmembrane helix</keyword>
<evidence type="ECO:0000313" key="8">
    <source>
        <dbReference type="Proteomes" id="UP001501074"/>
    </source>
</evidence>
<evidence type="ECO:0000256" key="3">
    <source>
        <dbReference type="ARBA" id="ARBA00022989"/>
    </source>
</evidence>
<feature type="transmembrane region" description="Helical" evidence="5">
    <location>
        <begin position="86"/>
        <end position="107"/>
    </location>
</feature>
<protein>
    <submittedName>
        <fullName evidence="7">DoxX family membrane protein</fullName>
    </submittedName>
</protein>
<dbReference type="Proteomes" id="UP001501074">
    <property type="component" value="Unassembled WGS sequence"/>
</dbReference>
<keyword evidence="4 5" id="KW-0472">Membrane</keyword>
<evidence type="ECO:0000256" key="5">
    <source>
        <dbReference type="SAM" id="Phobius"/>
    </source>
</evidence>
<gene>
    <name evidence="7" type="ORF">GCM10022223_65150</name>
</gene>